<evidence type="ECO:0000313" key="1">
    <source>
        <dbReference type="EMBL" id="CAB4330611.1"/>
    </source>
</evidence>
<sequence>MAELKNLDFARQWVEFVDPEDDTNVYKCDLTWLTSRWMCIWGQGCKGIDKNNPDVGCCNLGAHIADKDDLKQTKKYAAMLTPDIWQNYEEGHSKKGMFEKDEDGAKKTRAFNGGCIFHNRNNFEGGDGCALHILAGNLGVSYVETKPQVCWELPIRRTFENVTRGDEVEIMVIGIEEFDRRGWGPGGSDLDWYCTNAPEAHVGKEPVYKANKAELVKLMGTKAYKILVEHCQAREAAIAAVMPFADGKMRKALAIHPADPSK</sequence>
<dbReference type="InterPro" id="IPR021458">
    <property type="entry name" value="Rv0495c"/>
</dbReference>
<name>A0A6J5YJY4_9ZZZZ</name>
<protein>
    <submittedName>
        <fullName evidence="1">Unannotated protein</fullName>
    </submittedName>
</protein>
<organism evidence="1">
    <name type="scientific">freshwater metagenome</name>
    <dbReference type="NCBI Taxonomy" id="449393"/>
    <lineage>
        <taxon>unclassified sequences</taxon>
        <taxon>metagenomes</taxon>
        <taxon>ecological metagenomes</taxon>
    </lineage>
</organism>
<accession>A0A6J5YJY4</accession>
<gene>
    <name evidence="1" type="ORF">UFOPK3770_00140</name>
</gene>
<dbReference type="EMBL" id="CAESAJ010000006">
    <property type="protein sequence ID" value="CAB4330611.1"/>
    <property type="molecule type" value="Genomic_DNA"/>
</dbReference>
<proteinExistence type="predicted"/>
<reference evidence="1" key="1">
    <citation type="submission" date="2020-05" db="EMBL/GenBank/DDBJ databases">
        <authorList>
            <person name="Chiriac C."/>
            <person name="Salcher M."/>
            <person name="Ghai R."/>
            <person name="Kavagutti S V."/>
        </authorList>
    </citation>
    <scope>NUCLEOTIDE SEQUENCE</scope>
</reference>
<dbReference type="Pfam" id="PF11307">
    <property type="entry name" value="DUF3109"/>
    <property type="match status" value="1"/>
</dbReference>
<dbReference type="AlphaFoldDB" id="A0A6J5YJY4"/>